<dbReference type="EMBL" id="PKHE01000022">
    <property type="protein sequence ID" value="PKY87636.1"/>
    <property type="molecule type" value="Genomic_DNA"/>
</dbReference>
<comment type="caution">
    <text evidence="2">The sequence shown here is derived from an EMBL/GenBank/DDBJ whole genome shotgun (WGS) entry which is preliminary data.</text>
</comment>
<feature type="domain" description="PepSY" evidence="1">
    <location>
        <begin position="95"/>
        <end position="154"/>
    </location>
</feature>
<evidence type="ECO:0000313" key="3">
    <source>
        <dbReference type="Proteomes" id="UP000234384"/>
    </source>
</evidence>
<protein>
    <recommendedName>
        <fullName evidence="1">PepSY domain-containing protein</fullName>
    </recommendedName>
</protein>
<dbReference type="AlphaFoldDB" id="A0A2I1JW88"/>
<feature type="domain" description="PepSY" evidence="1">
    <location>
        <begin position="14"/>
        <end position="70"/>
    </location>
</feature>
<evidence type="ECO:0000313" key="2">
    <source>
        <dbReference type="EMBL" id="PKY87636.1"/>
    </source>
</evidence>
<dbReference type="InterPro" id="IPR025711">
    <property type="entry name" value="PepSY"/>
</dbReference>
<sequence>MYTMTLFAEKYQIIPVAKAIARFQELYPEAILTKFQLEYEGPFLKYDLEGMDASTKYTIDLNAQTGETLKSSDRPLKEKEVARRDSYALNINNLLPLEEITQTALDAVPVDHPIQWELDRKRERTYWKVEVVNQQGGELYEAKVDAQEGTLLEMKLKH</sequence>
<proteinExistence type="predicted"/>
<name>A0A2I1JW88_9LACT</name>
<dbReference type="RefSeq" id="WP_101954656.1">
    <property type="nucleotide sequence ID" value="NZ_PKHE01000022.1"/>
</dbReference>
<organism evidence="2 3">
    <name type="scientific">Falseniella ignava</name>
    <dbReference type="NCBI Taxonomy" id="137730"/>
    <lineage>
        <taxon>Bacteria</taxon>
        <taxon>Bacillati</taxon>
        <taxon>Bacillota</taxon>
        <taxon>Bacilli</taxon>
        <taxon>Lactobacillales</taxon>
        <taxon>Aerococcaceae</taxon>
        <taxon>Falseniella</taxon>
    </lineage>
</organism>
<dbReference type="Proteomes" id="UP000234384">
    <property type="component" value="Unassembled WGS sequence"/>
</dbReference>
<reference evidence="2 3" key="1">
    <citation type="submission" date="2017-12" db="EMBL/GenBank/DDBJ databases">
        <title>Phylogenetic diversity of female urinary microbiome.</title>
        <authorList>
            <person name="Thomas-White K."/>
            <person name="Wolfe A.J."/>
        </authorList>
    </citation>
    <scope>NUCLEOTIDE SEQUENCE [LARGE SCALE GENOMIC DNA]</scope>
    <source>
        <strain evidence="2 3">UMB0898</strain>
    </source>
</reference>
<dbReference type="Pfam" id="PF03413">
    <property type="entry name" value="PepSY"/>
    <property type="match status" value="2"/>
</dbReference>
<dbReference type="Gene3D" id="3.10.450.40">
    <property type="match status" value="2"/>
</dbReference>
<evidence type="ECO:0000259" key="1">
    <source>
        <dbReference type="Pfam" id="PF03413"/>
    </source>
</evidence>
<accession>A0A2I1JW88</accession>
<gene>
    <name evidence="2" type="ORF">CYJ57_06850</name>
</gene>
<dbReference type="OrthoDB" id="9955891at2"/>